<dbReference type="OrthoDB" id="8481837at2"/>
<dbReference type="STRING" id="144026.SAMN04488568_11074"/>
<name>A0A1G9SU47_9PROT</name>
<gene>
    <name evidence="2" type="ORF">SAMN04488568_11074</name>
</gene>
<evidence type="ECO:0000313" key="3">
    <source>
        <dbReference type="Proteomes" id="UP000199759"/>
    </source>
</evidence>
<feature type="coiled-coil region" evidence="1">
    <location>
        <begin position="385"/>
        <end position="416"/>
    </location>
</feature>
<evidence type="ECO:0000313" key="2">
    <source>
        <dbReference type="EMBL" id="SDM38950.1"/>
    </source>
</evidence>
<dbReference type="RefSeq" id="WP_091770011.1">
    <property type="nucleotide sequence ID" value="NZ_FNHG01000010.1"/>
</dbReference>
<keyword evidence="1" id="KW-0175">Coiled coil</keyword>
<organism evidence="2 3">
    <name type="scientific">Maricaulis salignorans</name>
    <dbReference type="NCBI Taxonomy" id="144026"/>
    <lineage>
        <taxon>Bacteria</taxon>
        <taxon>Pseudomonadati</taxon>
        <taxon>Pseudomonadota</taxon>
        <taxon>Alphaproteobacteria</taxon>
        <taxon>Maricaulales</taxon>
        <taxon>Maricaulaceae</taxon>
        <taxon>Maricaulis</taxon>
    </lineage>
</organism>
<sequence length="565" mass="62124">MAADTHYEVFVKKNRKAAWTLHEAQNDREMAIRLAHDIFAQNKIGSVRVTKEVYDEEARTFRSVPICELGEEKFAEDDDKNGTATLPCLTPEDLSKPHARDTIRRVLTAWFERLQALPMELLHRPDLVEQLEASGTDLQHAVQKVAIASAKDGDANVHGYVKQLNELIQQALTRIYQDARAQRLPEYPDSKPFKDIVNEIHAGDQRAYLLRSAMAARLKSAKRYSDKLEALMDMAGTLGEDSPVRDFALTEIDNYAAEVISFDAGMTALLGSCRDLGETLQRLACLFDGDEGADAINFAPNVCKRLTISIGKGEMDACRAVVAQSLLTELQRPKRLRPSSLPGELRLARELAQKLVMSPDSLLPTDALIKAFAARSARLLHPETIDELLKGAADSNEELERLLALEENLVGEANKQKLAGYAHGLLGSQNMLSWYLRGPNKPLERLAALTAHQRRVLKGQYPAREKAELAGAIDGLGMKVIDESKILNAVEAGDRPALDKATGLLRLATAGALPTGQCSSDAQARAMRHLKSAEGMSEAQTEDGRAKLKLIQTMLVKMAPRANAA</sequence>
<proteinExistence type="predicted"/>
<dbReference type="EMBL" id="FNHG01000010">
    <property type="protein sequence ID" value="SDM38950.1"/>
    <property type="molecule type" value="Genomic_DNA"/>
</dbReference>
<reference evidence="2 3" key="1">
    <citation type="submission" date="2016-10" db="EMBL/GenBank/DDBJ databases">
        <authorList>
            <person name="de Groot N.N."/>
        </authorList>
    </citation>
    <scope>NUCLEOTIDE SEQUENCE [LARGE SCALE GENOMIC DNA]</scope>
    <source>
        <strain evidence="2 3">DSM 16077</strain>
    </source>
</reference>
<keyword evidence="3" id="KW-1185">Reference proteome</keyword>
<protein>
    <submittedName>
        <fullName evidence="2">Uncharacterized protein</fullName>
    </submittedName>
</protein>
<dbReference type="Proteomes" id="UP000199759">
    <property type="component" value="Unassembled WGS sequence"/>
</dbReference>
<accession>A0A1G9SU47</accession>
<evidence type="ECO:0000256" key="1">
    <source>
        <dbReference type="SAM" id="Coils"/>
    </source>
</evidence>
<dbReference type="AlphaFoldDB" id="A0A1G9SU47"/>